<reference evidence="1 2" key="1">
    <citation type="submission" date="2017-11" db="EMBL/GenBank/DDBJ databases">
        <title>Isolation and Characterization of Methanofollis Species from Methane Seep Offshore SW Taiwan.</title>
        <authorList>
            <person name="Teng N.-H."/>
            <person name="Lai M.-C."/>
            <person name="Chen S.-C."/>
        </authorList>
    </citation>
    <scope>NUCLEOTIDE SEQUENCE [LARGE SCALE GENOMIC DNA]</scope>
    <source>
        <strain evidence="1 2">FWC-SCC2</strain>
    </source>
</reference>
<sequence length="104" mass="11835">MRSPADIKREIEARLKKYLSRDNTGIRHEVLSLFVRVRSTTIPEIHAQVSRTFSVSYHSIASMVGIIAARIGILHVRREQEGTNAVYQIKDEYIGMVTHLLKCG</sequence>
<dbReference type="Pfam" id="PF10826">
    <property type="entry name" value="DUF2551"/>
    <property type="match status" value="1"/>
</dbReference>
<evidence type="ECO:0000313" key="1">
    <source>
        <dbReference type="EMBL" id="TAJ43995.1"/>
    </source>
</evidence>
<evidence type="ECO:0008006" key="3">
    <source>
        <dbReference type="Google" id="ProtNLM"/>
    </source>
</evidence>
<dbReference type="AlphaFoldDB" id="A0A483CSD0"/>
<gene>
    <name evidence="1" type="ORF">CUJ86_08090</name>
</gene>
<accession>A0A483CSD0</accession>
<dbReference type="InterPro" id="IPR020501">
    <property type="entry name" value="Uncharacterised_AF1218"/>
</dbReference>
<protein>
    <recommendedName>
        <fullName evidence="3">DUF2551 domain-containing protein</fullName>
    </recommendedName>
</protein>
<keyword evidence="2" id="KW-1185">Reference proteome</keyword>
<dbReference type="EMBL" id="PGCL01000003">
    <property type="protein sequence ID" value="TAJ43995.1"/>
    <property type="molecule type" value="Genomic_DNA"/>
</dbReference>
<dbReference type="RefSeq" id="WP_130647059.1">
    <property type="nucleotide sequence ID" value="NZ_PGCL01000003.1"/>
</dbReference>
<name>A0A483CSD0_9EURY</name>
<proteinExistence type="predicted"/>
<organism evidence="1 2">
    <name type="scientific">Methanofollis fontis</name>
    <dbReference type="NCBI Taxonomy" id="2052832"/>
    <lineage>
        <taxon>Archaea</taxon>
        <taxon>Methanobacteriati</taxon>
        <taxon>Methanobacteriota</taxon>
        <taxon>Stenosarchaea group</taxon>
        <taxon>Methanomicrobia</taxon>
        <taxon>Methanomicrobiales</taxon>
        <taxon>Methanomicrobiaceae</taxon>
        <taxon>Methanofollis</taxon>
    </lineage>
</organism>
<comment type="caution">
    <text evidence="1">The sequence shown here is derived from an EMBL/GenBank/DDBJ whole genome shotgun (WGS) entry which is preliminary data.</text>
</comment>
<dbReference type="Proteomes" id="UP000292580">
    <property type="component" value="Unassembled WGS sequence"/>
</dbReference>
<evidence type="ECO:0000313" key="2">
    <source>
        <dbReference type="Proteomes" id="UP000292580"/>
    </source>
</evidence>
<dbReference type="OrthoDB" id="120695at2157"/>